<evidence type="ECO:0000256" key="1">
    <source>
        <dbReference type="ARBA" id="ARBA00004123"/>
    </source>
</evidence>
<evidence type="ECO:0000313" key="10">
    <source>
        <dbReference type="Proteomes" id="UP000554235"/>
    </source>
</evidence>
<reference evidence="9 10" key="1">
    <citation type="submission" date="2020-01" db="EMBL/GenBank/DDBJ databases">
        <title>Identification and distribution of gene clusters putatively required for synthesis of sphingolipid metabolism inhibitors in phylogenetically diverse species of the filamentous fungus Fusarium.</title>
        <authorList>
            <person name="Kim H.-S."/>
            <person name="Busman M."/>
            <person name="Brown D.W."/>
            <person name="Divon H."/>
            <person name="Uhlig S."/>
            <person name="Proctor R.H."/>
        </authorList>
    </citation>
    <scope>NUCLEOTIDE SEQUENCE [LARGE SCALE GENOMIC DNA]</scope>
    <source>
        <strain evidence="9 10">NRRL 20459</strain>
    </source>
</reference>
<evidence type="ECO:0000256" key="5">
    <source>
        <dbReference type="ARBA" id="ARBA00022833"/>
    </source>
</evidence>
<comment type="caution">
    <text evidence="9">The sequence shown here is derived from an EMBL/GenBank/DDBJ whole genome shotgun (WGS) entry which is preliminary data.</text>
</comment>
<proteinExistence type="predicted"/>
<feature type="region of interest" description="Disordered" evidence="7">
    <location>
        <begin position="1"/>
        <end position="41"/>
    </location>
</feature>
<protein>
    <recommendedName>
        <fullName evidence="8">Xylanolytic transcriptional activator regulatory domain-containing protein</fullName>
    </recommendedName>
</protein>
<dbReference type="PANTHER" id="PTHR40626">
    <property type="entry name" value="MIP31509P"/>
    <property type="match status" value="1"/>
</dbReference>
<sequence>MDQQMRPEPQVGFLDQDPEHLEMPARGPAGTGGRWPALQHPPISMPTVFRPVFQESKQRCDKSLPCRRCQDRGISCRFRDDYHDCKSGQDAADLLNSEPNPIMESLSWEEPTVEGVVPSLSEASPFPGIGDSWLDSIPSMDTSDESLNFNDNEWINPTTPWGASSLGPTINGSGGIGFQLPRDLNAFDRSPSRSKRVTAKRLSLKFPKLNASDEEILTSEAFSHVPDISEGAYKRITDFYLDQCGWTETGELDSFPTRATLSALCQLYFEHFHPLIPVLHVPTFLPKHDTWILVIGIAVVGCQYSAISMAQDMAIALQELLYRALMSELVEGIPLQPSLVFCQAMLLHQLSLLASATSEDKQRFQLHRSTLAALCRPVIAREGFWYKIERDPENHNGTTAWLHWIHEESWNRLIYFTWSRLVILATFFVVEKSLRPVSSWDFKTRPVFAKDPDDKAAALDIEFQKLGCLSDGEDESAPSGRTLRKTYHLAFILRKVPLRILGMSFGYKATSQTAEMAREQLSRYFNTEARDAREILLHAATLSRIIREQTMITFLDPFWLLIASTYLQAYIRGTDLPTHNIQRDSSSRFYQPIRVDYNTSDAIRTRWV</sequence>
<dbReference type="GO" id="GO:0000981">
    <property type="term" value="F:DNA-binding transcription factor activity, RNA polymerase II-specific"/>
    <property type="evidence" value="ECO:0007669"/>
    <property type="project" value="InterPro"/>
</dbReference>
<organism evidence="9 10">
    <name type="scientific">Fusarium albosuccineum</name>
    <dbReference type="NCBI Taxonomy" id="1237068"/>
    <lineage>
        <taxon>Eukaryota</taxon>
        <taxon>Fungi</taxon>
        <taxon>Dikarya</taxon>
        <taxon>Ascomycota</taxon>
        <taxon>Pezizomycotina</taxon>
        <taxon>Sordariomycetes</taxon>
        <taxon>Hypocreomycetidae</taxon>
        <taxon>Hypocreales</taxon>
        <taxon>Nectriaceae</taxon>
        <taxon>Fusarium</taxon>
        <taxon>Fusarium decemcellulare species complex</taxon>
    </lineage>
</organism>
<dbReference type="GO" id="GO:0008270">
    <property type="term" value="F:zinc ion binding"/>
    <property type="evidence" value="ECO:0007669"/>
    <property type="project" value="UniProtKB-KW"/>
</dbReference>
<evidence type="ECO:0000256" key="7">
    <source>
        <dbReference type="SAM" id="MobiDB-lite"/>
    </source>
</evidence>
<dbReference type="PANTHER" id="PTHR40626:SF11">
    <property type="entry name" value="ZINC FINGER PROTEIN YPR022C"/>
    <property type="match status" value="1"/>
</dbReference>
<dbReference type="Pfam" id="PF04082">
    <property type="entry name" value="Fungal_trans"/>
    <property type="match status" value="1"/>
</dbReference>
<dbReference type="GO" id="GO:0000785">
    <property type="term" value="C:chromatin"/>
    <property type="evidence" value="ECO:0007669"/>
    <property type="project" value="TreeGrafter"/>
</dbReference>
<keyword evidence="2" id="KW-0479">Metal-binding</keyword>
<evidence type="ECO:0000256" key="4">
    <source>
        <dbReference type="ARBA" id="ARBA00022771"/>
    </source>
</evidence>
<dbReference type="GO" id="GO:0006351">
    <property type="term" value="P:DNA-templated transcription"/>
    <property type="evidence" value="ECO:0007669"/>
    <property type="project" value="InterPro"/>
</dbReference>
<keyword evidence="3" id="KW-0677">Repeat</keyword>
<dbReference type="GO" id="GO:0005634">
    <property type="term" value="C:nucleus"/>
    <property type="evidence" value="ECO:0007669"/>
    <property type="project" value="UniProtKB-SubCell"/>
</dbReference>
<dbReference type="Proteomes" id="UP000554235">
    <property type="component" value="Unassembled WGS sequence"/>
</dbReference>
<evidence type="ECO:0000259" key="8">
    <source>
        <dbReference type="Pfam" id="PF04082"/>
    </source>
</evidence>
<feature type="domain" description="Xylanolytic transcriptional activator regulatory" evidence="8">
    <location>
        <begin position="266"/>
        <end position="419"/>
    </location>
</feature>
<evidence type="ECO:0000313" key="9">
    <source>
        <dbReference type="EMBL" id="KAF4472130.1"/>
    </source>
</evidence>
<keyword evidence="6" id="KW-0539">Nucleus</keyword>
<dbReference type="OrthoDB" id="1405595at2759"/>
<dbReference type="CDD" id="cd12148">
    <property type="entry name" value="fungal_TF_MHR"/>
    <property type="match status" value="1"/>
</dbReference>
<gene>
    <name evidence="9" type="ORF">FALBO_968</name>
</gene>
<accession>A0A8H4PM61</accession>
<dbReference type="AlphaFoldDB" id="A0A8H4PM61"/>
<evidence type="ECO:0000256" key="2">
    <source>
        <dbReference type="ARBA" id="ARBA00022723"/>
    </source>
</evidence>
<dbReference type="EMBL" id="JAADYS010000126">
    <property type="protein sequence ID" value="KAF4472130.1"/>
    <property type="molecule type" value="Genomic_DNA"/>
</dbReference>
<keyword evidence="5" id="KW-0862">Zinc</keyword>
<keyword evidence="10" id="KW-1185">Reference proteome</keyword>
<dbReference type="InterPro" id="IPR051059">
    <property type="entry name" value="VerF-like"/>
</dbReference>
<evidence type="ECO:0000256" key="3">
    <source>
        <dbReference type="ARBA" id="ARBA00022737"/>
    </source>
</evidence>
<keyword evidence="4" id="KW-0863">Zinc-finger</keyword>
<dbReference type="CDD" id="cd00067">
    <property type="entry name" value="GAL4"/>
    <property type="match status" value="1"/>
</dbReference>
<evidence type="ECO:0000256" key="6">
    <source>
        <dbReference type="ARBA" id="ARBA00023242"/>
    </source>
</evidence>
<comment type="subcellular location">
    <subcellularLocation>
        <location evidence="1">Nucleus</location>
    </subcellularLocation>
</comment>
<dbReference type="InterPro" id="IPR001138">
    <property type="entry name" value="Zn2Cys6_DnaBD"/>
</dbReference>
<dbReference type="GO" id="GO:0000978">
    <property type="term" value="F:RNA polymerase II cis-regulatory region sequence-specific DNA binding"/>
    <property type="evidence" value="ECO:0007669"/>
    <property type="project" value="InterPro"/>
</dbReference>
<dbReference type="InterPro" id="IPR007219">
    <property type="entry name" value="XnlR_reg_dom"/>
</dbReference>
<name>A0A8H4PM61_9HYPO</name>